<sequence>MSNAASAHAGASNTVDVQQSLVADGLEVEEDEITMTVSNNPSKKKKKKKPKKTKTPELGPIPPTVAQEPKQPVLCISRNKHWRYISSYHGPWLQLPLELLESLLTLNLDPNNFLPKDDRIPAPLRSRRAPTSESVSSSALTLRSQPSNGSVSIKPIPPPIDPSVFKSVASIRRLIDEASDLAVRAASGLSASSLGALRSPTSSNNPWATAQALGINPLGDHATGRTPAMSSTRTHRLRVLAVQKLAAAYQADEIAASVMVMQGASALDDLAERVLKVDPNDLDARYVHFFHEKIPSRQLADYTTTAVLDDLIESQPNRLQYYRTRGIVRCFRDEYAMAVKDFTHILRESRSLRKARAAHHSDDARRTKTKGKKHKENKVNGQAPPNGTSAPDPNAPDESAALKVPLHPSVGPDAPEALEIQALFLRGAAYLQHAVLMIENAVLEVEELDKIPAQDALELKLFLLEKGRYGGMTGEEPDGPLGPKTGDKMKAYRRVLATPELQQVVSTLLRKSIRDHEKFMTYFDTVDGVLPYFQGNLAQRVECAFLLSESLRPGSHAPPPPLPENPGIFTTYHPLLVEAQYSVLLSHMILGDFVSVVSGYQHAAALVDGLEGYPIFLPARSMAQAEFVEIMERLASSWGPGTQPHSFSQQTNTLMIEGPPMPLAIEGPTASIEVQDSAGSTRTPSPTTEEDGTRSSTEPENVSTSPSLSLVVANANRTNGHSNGLRQQPSATESLEDSPIIGGITMQNKALNLDCLKILLAPVANRQKIKSEKEAEAVAKDKAAGRKNGLSINIPLHGPRVDIALAYIAAVHLPELDP</sequence>
<feature type="region of interest" description="Disordered" evidence="1">
    <location>
        <begin position="114"/>
        <end position="155"/>
    </location>
</feature>
<gene>
    <name evidence="2" type="ORF">PIIN_02780</name>
</gene>
<dbReference type="EMBL" id="CAFZ01000043">
    <property type="protein sequence ID" value="CCA68920.1"/>
    <property type="molecule type" value="Genomic_DNA"/>
</dbReference>
<feature type="compositionally biased region" description="Basic residues" evidence="1">
    <location>
        <begin position="42"/>
        <end position="53"/>
    </location>
</feature>
<evidence type="ECO:0000313" key="2">
    <source>
        <dbReference type="EMBL" id="CCA68920.1"/>
    </source>
</evidence>
<feature type="region of interest" description="Disordered" evidence="1">
    <location>
        <begin position="28"/>
        <end position="66"/>
    </location>
</feature>
<evidence type="ECO:0000313" key="3">
    <source>
        <dbReference type="Proteomes" id="UP000007148"/>
    </source>
</evidence>
<comment type="caution">
    <text evidence="2">The sequence shown here is derived from an EMBL/GenBank/DDBJ whole genome shotgun (WGS) entry which is preliminary data.</text>
</comment>
<name>G4TC77_SERID</name>
<feature type="compositionally biased region" description="Polar residues" evidence="1">
    <location>
        <begin position="674"/>
        <end position="687"/>
    </location>
</feature>
<dbReference type="AlphaFoldDB" id="G4TC77"/>
<feature type="region of interest" description="Disordered" evidence="1">
    <location>
        <begin position="674"/>
        <end position="707"/>
    </location>
</feature>
<dbReference type="HOGENOM" id="CLU_017399_0_0_1"/>
<dbReference type="InParanoid" id="G4TC77"/>
<dbReference type="OMA" id="WLQMPIE"/>
<keyword evidence="3" id="KW-1185">Reference proteome</keyword>
<dbReference type="eggNOG" id="ENOG502QUMF">
    <property type="taxonomic scope" value="Eukaryota"/>
</dbReference>
<feature type="region of interest" description="Disordered" evidence="1">
    <location>
        <begin position="353"/>
        <end position="408"/>
    </location>
</feature>
<protein>
    <submittedName>
        <fullName evidence="2">Uncharacterized protein</fullName>
    </submittedName>
</protein>
<dbReference type="Proteomes" id="UP000007148">
    <property type="component" value="Unassembled WGS sequence"/>
</dbReference>
<proteinExistence type="predicted"/>
<dbReference type="OrthoDB" id="420046at2759"/>
<feature type="compositionally biased region" description="Polar residues" evidence="1">
    <location>
        <begin position="129"/>
        <end position="151"/>
    </location>
</feature>
<feature type="compositionally biased region" description="Basic residues" evidence="1">
    <location>
        <begin position="367"/>
        <end position="376"/>
    </location>
</feature>
<feature type="compositionally biased region" description="Polar residues" evidence="1">
    <location>
        <begin position="379"/>
        <end position="391"/>
    </location>
</feature>
<accession>G4TC77</accession>
<feature type="compositionally biased region" description="Polar residues" evidence="1">
    <location>
        <begin position="694"/>
        <end position="707"/>
    </location>
</feature>
<organism evidence="2 3">
    <name type="scientific">Serendipita indica (strain DSM 11827)</name>
    <name type="common">Root endophyte fungus</name>
    <name type="synonym">Piriformospora indica</name>
    <dbReference type="NCBI Taxonomy" id="1109443"/>
    <lineage>
        <taxon>Eukaryota</taxon>
        <taxon>Fungi</taxon>
        <taxon>Dikarya</taxon>
        <taxon>Basidiomycota</taxon>
        <taxon>Agaricomycotina</taxon>
        <taxon>Agaricomycetes</taxon>
        <taxon>Sebacinales</taxon>
        <taxon>Serendipitaceae</taxon>
        <taxon>Serendipita</taxon>
    </lineage>
</organism>
<evidence type="ECO:0000256" key="1">
    <source>
        <dbReference type="SAM" id="MobiDB-lite"/>
    </source>
</evidence>
<reference evidence="2 3" key="1">
    <citation type="journal article" date="2011" name="PLoS Pathog.">
        <title>Endophytic Life Strategies Decoded by Genome and Transcriptome Analyses of the Mutualistic Root Symbiont Piriformospora indica.</title>
        <authorList>
            <person name="Zuccaro A."/>
            <person name="Lahrmann U."/>
            <person name="Guldener U."/>
            <person name="Langen G."/>
            <person name="Pfiffi S."/>
            <person name="Biedenkopf D."/>
            <person name="Wong P."/>
            <person name="Samans B."/>
            <person name="Grimm C."/>
            <person name="Basiewicz M."/>
            <person name="Murat C."/>
            <person name="Martin F."/>
            <person name="Kogel K.H."/>
        </authorList>
    </citation>
    <scope>NUCLEOTIDE SEQUENCE [LARGE SCALE GENOMIC DNA]</scope>
    <source>
        <strain evidence="2 3">DSM 11827</strain>
    </source>
</reference>
<dbReference type="STRING" id="1109443.G4TC77"/>